<gene>
    <name evidence="4" type="ORF">AVDCRST_MAG02-3018</name>
</gene>
<accession>A0A6J4R9N9</accession>
<dbReference type="GO" id="GO:0019752">
    <property type="term" value="P:carboxylic acid metabolic process"/>
    <property type="evidence" value="ECO:0007669"/>
    <property type="project" value="UniProtKB-ARBA"/>
</dbReference>
<organism evidence="4">
    <name type="scientific">uncultured Rubrobacteraceae bacterium</name>
    <dbReference type="NCBI Taxonomy" id="349277"/>
    <lineage>
        <taxon>Bacteria</taxon>
        <taxon>Bacillati</taxon>
        <taxon>Actinomycetota</taxon>
        <taxon>Rubrobacteria</taxon>
        <taxon>Rubrobacterales</taxon>
        <taxon>Rubrobacteraceae</taxon>
        <taxon>environmental samples</taxon>
    </lineage>
</organism>
<evidence type="ECO:0000259" key="3">
    <source>
        <dbReference type="Pfam" id="PF01557"/>
    </source>
</evidence>
<dbReference type="InterPro" id="IPR051121">
    <property type="entry name" value="FAH"/>
</dbReference>
<feature type="domain" description="Fumarylacetoacetase-like C-terminal" evidence="3">
    <location>
        <begin position="64"/>
        <end position="270"/>
    </location>
</feature>
<evidence type="ECO:0000256" key="2">
    <source>
        <dbReference type="ARBA" id="ARBA00022723"/>
    </source>
</evidence>
<proteinExistence type="inferred from homology"/>
<evidence type="ECO:0000313" key="4">
    <source>
        <dbReference type="EMBL" id="CAA9461439.1"/>
    </source>
</evidence>
<keyword evidence="2" id="KW-0479">Metal-binding</keyword>
<dbReference type="SUPFAM" id="SSF56529">
    <property type="entry name" value="FAH"/>
    <property type="match status" value="1"/>
</dbReference>
<reference evidence="4" key="1">
    <citation type="submission" date="2020-02" db="EMBL/GenBank/DDBJ databases">
        <authorList>
            <person name="Meier V. D."/>
        </authorList>
    </citation>
    <scope>NUCLEOTIDE SEQUENCE</scope>
    <source>
        <strain evidence="4">AVDCRST_MAG02</strain>
    </source>
</reference>
<dbReference type="GO" id="GO:0016787">
    <property type="term" value="F:hydrolase activity"/>
    <property type="evidence" value="ECO:0007669"/>
    <property type="project" value="UniProtKB-KW"/>
</dbReference>
<dbReference type="GO" id="GO:0016853">
    <property type="term" value="F:isomerase activity"/>
    <property type="evidence" value="ECO:0007669"/>
    <property type="project" value="UniProtKB-ARBA"/>
</dbReference>
<dbReference type="Gene3D" id="3.90.850.10">
    <property type="entry name" value="Fumarylacetoacetase-like, C-terminal domain"/>
    <property type="match status" value="1"/>
</dbReference>
<keyword evidence="4" id="KW-0378">Hydrolase</keyword>
<comment type="similarity">
    <text evidence="1">Belongs to the FAH family.</text>
</comment>
<dbReference type="Pfam" id="PF01557">
    <property type="entry name" value="FAA_hydrolase"/>
    <property type="match status" value="1"/>
</dbReference>
<dbReference type="EMBL" id="CADCVH010000079">
    <property type="protein sequence ID" value="CAA9461439.1"/>
    <property type="molecule type" value="Genomic_DNA"/>
</dbReference>
<name>A0A6J4R9N9_9ACTN</name>
<dbReference type="PANTHER" id="PTHR42796:SF4">
    <property type="entry name" value="FUMARYLACETOACETATE HYDROLASE DOMAIN-CONTAINING PROTEIN 2A"/>
    <property type="match status" value="1"/>
</dbReference>
<dbReference type="FunFam" id="3.90.850.10:FF:000002">
    <property type="entry name" value="2-hydroxyhepta-2,4-diene-1,7-dioate isomerase"/>
    <property type="match status" value="1"/>
</dbReference>
<dbReference type="GO" id="GO:0046872">
    <property type="term" value="F:metal ion binding"/>
    <property type="evidence" value="ECO:0007669"/>
    <property type="project" value="UniProtKB-KW"/>
</dbReference>
<evidence type="ECO:0000256" key="1">
    <source>
        <dbReference type="ARBA" id="ARBA00010211"/>
    </source>
</evidence>
<sequence length="272" mass="28959">MKLVTYSVGTGMPEVGVVEGDEIRPLGHESMVDFIGYGGSPEPGEDVVKLEDVRLHAPVPRPGKVICIGLNYEDHAEETGAPIPEKPIVFAKFANSVVGHGEPVVIPPITSQVDYEAELAVVIGRAARNVPESEAMDHVYGYTNANDVSARDIQLGEGGQWTRGKAIDTFCPLGPYLVTRDEVPDPQDLSIRCTLNGEVVQDGTTGKMIFPVSELVAFLSTGMTLEPGDVIITGTPPGVGMARDPQLWMKAGDEVTIEVEGLGALTNPVQAE</sequence>
<dbReference type="PANTHER" id="PTHR42796">
    <property type="entry name" value="FUMARYLACETOACETATE HYDROLASE DOMAIN-CONTAINING PROTEIN 2A-RELATED"/>
    <property type="match status" value="1"/>
</dbReference>
<dbReference type="InterPro" id="IPR036663">
    <property type="entry name" value="Fumarylacetoacetase_C_sf"/>
</dbReference>
<dbReference type="InterPro" id="IPR011234">
    <property type="entry name" value="Fumarylacetoacetase-like_C"/>
</dbReference>
<dbReference type="AlphaFoldDB" id="A0A6J4R9N9"/>
<protein>
    <submittedName>
        <fullName evidence="4">Fumarylacetoacetate hydrolase family protein</fullName>
    </submittedName>
</protein>